<evidence type="ECO:0000256" key="4">
    <source>
        <dbReference type="ARBA" id="ARBA00023136"/>
    </source>
</evidence>
<keyword evidence="2" id="KW-0812">Transmembrane</keyword>
<evidence type="ECO:0000313" key="6">
    <source>
        <dbReference type="EMBL" id="VDP20442.1"/>
    </source>
</evidence>
<keyword evidence="7" id="KW-1185">Reference proteome</keyword>
<name>A0A183MJN1_9TREM</name>
<accession>A0A183MJN1</accession>
<reference evidence="6 7" key="1">
    <citation type="submission" date="2018-11" db="EMBL/GenBank/DDBJ databases">
        <authorList>
            <consortium name="Pathogen Informatics"/>
        </authorList>
    </citation>
    <scope>NUCLEOTIDE SEQUENCE [LARGE SCALE GENOMIC DNA]</scope>
    <source>
        <strain evidence="6 7">Zambia</strain>
    </source>
</reference>
<evidence type="ECO:0000256" key="2">
    <source>
        <dbReference type="ARBA" id="ARBA00022692"/>
    </source>
</evidence>
<dbReference type="GO" id="GO:0005743">
    <property type="term" value="C:mitochondrial inner membrane"/>
    <property type="evidence" value="ECO:0007669"/>
    <property type="project" value="TreeGrafter"/>
</dbReference>
<dbReference type="EMBL" id="UZAI01017097">
    <property type="protein sequence ID" value="VDP20442.1"/>
    <property type="molecule type" value="Genomic_DNA"/>
</dbReference>
<sequence length="526" mass="56819">MRTLSPVSARIQHQQVALPRELSTCSHVFIRVDSVREPWQQTYEGSFHVIARHEKTFKVDRYGRVEIVSIDRLKPAHVHDSALSDNLRFNARPIKPTSGILKPSSGPTLDTPETSFSCPSQQHASSAPSTDETTVSRPDQQTTPPLTPDEIAGSRDTNETTVSRSGRRVRTMLATATWLCRSHHVSKLANQLHRSTPFVKPSISNHSVRLFRTFPVVNNSIRRRVGRINLKSGAAEFEPSLNFSKTRALVGAAAALSIGGLCLYGLAGKDSSLSAFDRSVAWPDYVKQRIRATYGYLLASATIAAGSTIALFQSPTMCRLMLSGGWLAPIGMAVLSIATGVICQSLTYPQSGLSVKHLAWVAYSVSLGGILMPICLVGGPILIQAALYTGGIVGSLSLVAVTAPSDRFINWGGPLAIGLGVVFVSSVGSMFLSPVSRLGSGLASISLYGGLLLFSGFLLYDTQHVIRRAESHPPPNFYLPTNKVFHNAEALKPFDPINNSIRILLDAVNIFVRIAVILSGGGQRKK</sequence>
<dbReference type="Pfam" id="PF01027">
    <property type="entry name" value="Bax1-I"/>
    <property type="match status" value="1"/>
</dbReference>
<evidence type="ECO:0000256" key="3">
    <source>
        <dbReference type="ARBA" id="ARBA00022989"/>
    </source>
</evidence>
<evidence type="ECO:0000313" key="7">
    <source>
        <dbReference type="Proteomes" id="UP000277204"/>
    </source>
</evidence>
<feature type="compositionally biased region" description="Polar residues" evidence="5">
    <location>
        <begin position="105"/>
        <end position="137"/>
    </location>
</feature>
<proteinExistence type="predicted"/>
<dbReference type="PANTHER" id="PTHR23291">
    <property type="entry name" value="BAX INHIBITOR-RELATED"/>
    <property type="match status" value="1"/>
</dbReference>
<dbReference type="InterPro" id="IPR006214">
    <property type="entry name" value="Bax_inhibitor_1-related"/>
</dbReference>
<gene>
    <name evidence="6" type="ORF">SMRZ_LOCUS16256</name>
</gene>
<dbReference type="AlphaFoldDB" id="A0A183MJN1"/>
<evidence type="ECO:0000256" key="5">
    <source>
        <dbReference type="SAM" id="MobiDB-lite"/>
    </source>
</evidence>
<keyword evidence="3" id="KW-1133">Transmembrane helix</keyword>
<dbReference type="Proteomes" id="UP000277204">
    <property type="component" value="Unassembled WGS sequence"/>
</dbReference>
<evidence type="ECO:0000256" key="1">
    <source>
        <dbReference type="ARBA" id="ARBA00004141"/>
    </source>
</evidence>
<dbReference type="PANTHER" id="PTHR23291:SF112">
    <property type="entry name" value="GROWTH HORMONE-INDUCIBLE TRANSMEMBRANE PROTEIN"/>
    <property type="match status" value="1"/>
</dbReference>
<feature type="region of interest" description="Disordered" evidence="5">
    <location>
        <begin position="94"/>
        <end position="166"/>
    </location>
</feature>
<organism evidence="6 7">
    <name type="scientific">Schistosoma margrebowiei</name>
    <dbReference type="NCBI Taxonomy" id="48269"/>
    <lineage>
        <taxon>Eukaryota</taxon>
        <taxon>Metazoa</taxon>
        <taxon>Spiralia</taxon>
        <taxon>Lophotrochozoa</taxon>
        <taxon>Platyhelminthes</taxon>
        <taxon>Trematoda</taxon>
        <taxon>Digenea</taxon>
        <taxon>Strigeidida</taxon>
        <taxon>Schistosomatoidea</taxon>
        <taxon>Schistosomatidae</taxon>
        <taxon>Schistosoma</taxon>
    </lineage>
</organism>
<protein>
    <submittedName>
        <fullName evidence="6">Uncharacterized protein</fullName>
    </submittedName>
</protein>
<comment type="subcellular location">
    <subcellularLocation>
        <location evidence="1">Membrane</location>
        <topology evidence="1">Multi-pass membrane protein</topology>
    </subcellularLocation>
</comment>
<keyword evidence="4" id="KW-0472">Membrane</keyword>
<dbReference type="STRING" id="48269.A0A183MJN1"/>